<gene>
    <name evidence="2" type="ORF">HNQ08_004323</name>
</gene>
<feature type="region of interest" description="Disordered" evidence="1">
    <location>
        <begin position="77"/>
        <end position="99"/>
    </location>
</feature>
<dbReference type="RefSeq" id="WP_184136510.1">
    <property type="nucleotide sequence ID" value="NZ_JACHFL010000016.1"/>
</dbReference>
<name>A0A7W8JXS4_9DEIO</name>
<keyword evidence="3" id="KW-1185">Reference proteome</keyword>
<comment type="caution">
    <text evidence="2">The sequence shown here is derived from an EMBL/GenBank/DDBJ whole genome shotgun (WGS) entry which is preliminary data.</text>
</comment>
<evidence type="ECO:0000313" key="2">
    <source>
        <dbReference type="EMBL" id="MBB5365202.1"/>
    </source>
</evidence>
<protein>
    <submittedName>
        <fullName evidence="2">Uncharacterized protein</fullName>
    </submittedName>
</protein>
<feature type="compositionally biased region" description="Polar residues" evidence="1">
    <location>
        <begin position="80"/>
        <end position="92"/>
    </location>
</feature>
<evidence type="ECO:0000313" key="3">
    <source>
        <dbReference type="Proteomes" id="UP000552709"/>
    </source>
</evidence>
<evidence type="ECO:0000256" key="1">
    <source>
        <dbReference type="SAM" id="MobiDB-lite"/>
    </source>
</evidence>
<organism evidence="2 3">
    <name type="scientific">Deinococcus humi</name>
    <dbReference type="NCBI Taxonomy" id="662880"/>
    <lineage>
        <taxon>Bacteria</taxon>
        <taxon>Thermotogati</taxon>
        <taxon>Deinococcota</taxon>
        <taxon>Deinococci</taxon>
        <taxon>Deinococcales</taxon>
        <taxon>Deinococcaceae</taxon>
        <taxon>Deinococcus</taxon>
    </lineage>
</organism>
<dbReference type="Proteomes" id="UP000552709">
    <property type="component" value="Unassembled WGS sequence"/>
</dbReference>
<proteinExistence type="predicted"/>
<reference evidence="2 3" key="1">
    <citation type="submission" date="2020-08" db="EMBL/GenBank/DDBJ databases">
        <title>Genomic Encyclopedia of Type Strains, Phase IV (KMG-IV): sequencing the most valuable type-strain genomes for metagenomic binning, comparative biology and taxonomic classification.</title>
        <authorList>
            <person name="Goeker M."/>
        </authorList>
    </citation>
    <scope>NUCLEOTIDE SEQUENCE [LARGE SCALE GENOMIC DNA]</scope>
    <source>
        <strain evidence="2 3">DSM 27939</strain>
    </source>
</reference>
<accession>A0A7W8JXS4</accession>
<sequence length="99" mass="10649">MGRRRGQLDQGLHRALRSTLHKATMIVECIEPMVTVRDPESGFQQQQVNLPALRTLIAAGKDLGEIALALEVLNAGDADQNGNAPAQGSSLENRPPIPN</sequence>
<dbReference type="AlphaFoldDB" id="A0A7W8JXS4"/>
<dbReference type="EMBL" id="JACHFL010000016">
    <property type="protein sequence ID" value="MBB5365202.1"/>
    <property type="molecule type" value="Genomic_DNA"/>
</dbReference>